<evidence type="ECO:0000313" key="3">
    <source>
        <dbReference type="Proteomes" id="UP000295504"/>
    </source>
</evidence>
<name>A0A4R2UAF0_9FIRM</name>
<feature type="signal peptide" evidence="1">
    <location>
        <begin position="1"/>
        <end position="18"/>
    </location>
</feature>
<protein>
    <recommendedName>
        <fullName evidence="4">Beta-lactamase-inhibitor-like PepSY-like domain-containing protein</fullName>
    </recommendedName>
</protein>
<comment type="caution">
    <text evidence="2">The sequence shown here is derived from an EMBL/GenBank/DDBJ whole genome shotgun (WGS) entry which is preliminary data.</text>
</comment>
<keyword evidence="3" id="KW-1185">Reference proteome</keyword>
<organism evidence="2 3">
    <name type="scientific">Serpentinicella alkaliphila</name>
    <dbReference type="NCBI Taxonomy" id="1734049"/>
    <lineage>
        <taxon>Bacteria</taxon>
        <taxon>Bacillati</taxon>
        <taxon>Bacillota</taxon>
        <taxon>Clostridia</taxon>
        <taxon>Peptostreptococcales</taxon>
        <taxon>Natronincolaceae</taxon>
        <taxon>Serpentinicella</taxon>
    </lineage>
</organism>
<proteinExistence type="predicted"/>
<dbReference type="Proteomes" id="UP000295504">
    <property type="component" value="Unassembled WGS sequence"/>
</dbReference>
<reference evidence="2 3" key="1">
    <citation type="submission" date="2019-03" db="EMBL/GenBank/DDBJ databases">
        <title>Genomic Encyclopedia of Type Strains, Phase IV (KMG-IV): sequencing the most valuable type-strain genomes for metagenomic binning, comparative biology and taxonomic classification.</title>
        <authorList>
            <person name="Goeker M."/>
        </authorList>
    </citation>
    <scope>NUCLEOTIDE SEQUENCE [LARGE SCALE GENOMIC DNA]</scope>
    <source>
        <strain evidence="2 3">DSM 100013</strain>
    </source>
</reference>
<evidence type="ECO:0008006" key="4">
    <source>
        <dbReference type="Google" id="ProtNLM"/>
    </source>
</evidence>
<feature type="chain" id="PRO_5038445718" description="Beta-lactamase-inhibitor-like PepSY-like domain-containing protein" evidence="1">
    <location>
        <begin position="19"/>
        <end position="142"/>
    </location>
</feature>
<dbReference type="RefSeq" id="WP_132847797.1">
    <property type="nucleotide sequence ID" value="NZ_CP058648.1"/>
</dbReference>
<dbReference type="AlphaFoldDB" id="A0A4R2UAF0"/>
<gene>
    <name evidence="2" type="ORF">EDD79_100667</name>
</gene>
<dbReference type="OrthoDB" id="2941878at2"/>
<keyword evidence="1" id="KW-0732">Signal</keyword>
<evidence type="ECO:0000313" key="2">
    <source>
        <dbReference type="EMBL" id="TCQ04663.1"/>
    </source>
</evidence>
<sequence>MKKLIALCLITLFLIAGCKTKNISSQEIDKEYIKKFIKIEMTKDDVKEILGEDFAVVLSSMDDTEVWRYDFKKSWDYEFHQEYDFADIEGILNNLLYGHFFISWDEEEKVESFTYLYLNEKEGKIYQFSNFQNGYIKDIPIT</sequence>
<evidence type="ECO:0000256" key="1">
    <source>
        <dbReference type="SAM" id="SignalP"/>
    </source>
</evidence>
<dbReference type="PROSITE" id="PS51257">
    <property type="entry name" value="PROKAR_LIPOPROTEIN"/>
    <property type="match status" value="1"/>
</dbReference>
<accession>A0A4R2UAF0</accession>
<dbReference type="EMBL" id="SLYC01000006">
    <property type="protein sequence ID" value="TCQ04663.1"/>
    <property type="molecule type" value="Genomic_DNA"/>
</dbReference>